<name>A0A098M2M3_9BACL</name>
<protein>
    <recommendedName>
        <fullName evidence="1">HTH cro/C1-type domain-containing protein</fullName>
    </recommendedName>
</protein>
<dbReference type="SUPFAM" id="SSF47413">
    <property type="entry name" value="lambda repressor-like DNA-binding domains"/>
    <property type="match status" value="1"/>
</dbReference>
<dbReference type="PROSITE" id="PS50943">
    <property type="entry name" value="HTH_CROC1"/>
    <property type="match status" value="1"/>
</dbReference>
<gene>
    <name evidence="2" type="ORF">PWYN_18160</name>
</gene>
<keyword evidence="3" id="KW-1185">Reference proteome</keyword>
<reference evidence="2 3" key="2">
    <citation type="submission" date="2014-10" db="EMBL/GenBank/DDBJ databases">
        <title>Comparative genomics of the Paenibacillus odorifer group.</title>
        <authorList>
            <person name="Tsai Y.-C."/>
            <person name="Martin N."/>
            <person name="Korlach J."/>
            <person name="Wiedmann M."/>
        </authorList>
    </citation>
    <scope>NUCLEOTIDE SEQUENCE [LARGE SCALE GENOMIC DNA]</scope>
    <source>
        <strain evidence="2 3">DSM 18334</strain>
    </source>
</reference>
<evidence type="ECO:0000313" key="2">
    <source>
        <dbReference type="EMBL" id="KGE16635.1"/>
    </source>
</evidence>
<dbReference type="CDD" id="cd00093">
    <property type="entry name" value="HTH_XRE"/>
    <property type="match status" value="1"/>
</dbReference>
<dbReference type="Proteomes" id="UP000029734">
    <property type="component" value="Unassembled WGS sequence"/>
</dbReference>
<sequence>MKATIKMEKLAELMFRRGWSRRQLAKNAGIGEVTAQQICNGQRNPSPPVVKKLTDAFGVDFSELFDLEQEDRADQGA</sequence>
<dbReference type="Pfam" id="PF01381">
    <property type="entry name" value="HTH_3"/>
    <property type="match status" value="1"/>
</dbReference>
<dbReference type="Gene3D" id="1.10.260.40">
    <property type="entry name" value="lambda repressor-like DNA-binding domains"/>
    <property type="match status" value="1"/>
</dbReference>
<reference evidence="2 3" key="1">
    <citation type="submission" date="2014-08" db="EMBL/GenBank/DDBJ databases">
        <authorList>
            <person name="den Bakker H.C."/>
        </authorList>
    </citation>
    <scope>NUCLEOTIDE SEQUENCE [LARGE SCALE GENOMIC DNA]</scope>
    <source>
        <strain evidence="2 3">DSM 18334</strain>
    </source>
</reference>
<feature type="domain" description="HTH cro/C1-type" evidence="1">
    <location>
        <begin position="10"/>
        <end position="64"/>
    </location>
</feature>
<comment type="caution">
    <text evidence="2">The sequence shown here is derived from an EMBL/GenBank/DDBJ whole genome shotgun (WGS) entry which is preliminary data.</text>
</comment>
<dbReference type="GO" id="GO:0003677">
    <property type="term" value="F:DNA binding"/>
    <property type="evidence" value="ECO:0007669"/>
    <property type="project" value="InterPro"/>
</dbReference>
<evidence type="ECO:0000259" key="1">
    <source>
        <dbReference type="PROSITE" id="PS50943"/>
    </source>
</evidence>
<organism evidence="2 3">
    <name type="scientific">Paenibacillus wynnii</name>
    <dbReference type="NCBI Taxonomy" id="268407"/>
    <lineage>
        <taxon>Bacteria</taxon>
        <taxon>Bacillati</taxon>
        <taxon>Bacillota</taxon>
        <taxon>Bacilli</taxon>
        <taxon>Bacillales</taxon>
        <taxon>Paenibacillaceae</taxon>
        <taxon>Paenibacillus</taxon>
    </lineage>
</organism>
<dbReference type="AlphaFoldDB" id="A0A098M2M3"/>
<accession>A0A098M2M3</accession>
<dbReference type="SMART" id="SM00530">
    <property type="entry name" value="HTH_XRE"/>
    <property type="match status" value="1"/>
</dbReference>
<evidence type="ECO:0000313" key="3">
    <source>
        <dbReference type="Proteomes" id="UP000029734"/>
    </source>
</evidence>
<dbReference type="RefSeq" id="WP_036654701.1">
    <property type="nucleotide sequence ID" value="NZ_JQCR01000003.1"/>
</dbReference>
<dbReference type="InterPro" id="IPR001387">
    <property type="entry name" value="Cro/C1-type_HTH"/>
</dbReference>
<dbReference type="InterPro" id="IPR010982">
    <property type="entry name" value="Lambda_DNA-bd_dom_sf"/>
</dbReference>
<dbReference type="EMBL" id="JQCR01000003">
    <property type="protein sequence ID" value="KGE16635.1"/>
    <property type="molecule type" value="Genomic_DNA"/>
</dbReference>
<proteinExistence type="predicted"/>